<name>A0A0E9RV39_ANGAN</name>
<evidence type="ECO:0000313" key="1">
    <source>
        <dbReference type="EMBL" id="JAH33036.1"/>
    </source>
</evidence>
<reference evidence="1" key="1">
    <citation type="submission" date="2014-11" db="EMBL/GenBank/DDBJ databases">
        <authorList>
            <person name="Amaro Gonzalez C."/>
        </authorList>
    </citation>
    <scope>NUCLEOTIDE SEQUENCE</scope>
</reference>
<organism evidence="1">
    <name type="scientific">Anguilla anguilla</name>
    <name type="common">European freshwater eel</name>
    <name type="synonym">Muraena anguilla</name>
    <dbReference type="NCBI Taxonomy" id="7936"/>
    <lineage>
        <taxon>Eukaryota</taxon>
        <taxon>Metazoa</taxon>
        <taxon>Chordata</taxon>
        <taxon>Craniata</taxon>
        <taxon>Vertebrata</taxon>
        <taxon>Euteleostomi</taxon>
        <taxon>Actinopterygii</taxon>
        <taxon>Neopterygii</taxon>
        <taxon>Teleostei</taxon>
        <taxon>Anguilliformes</taxon>
        <taxon>Anguillidae</taxon>
        <taxon>Anguilla</taxon>
    </lineage>
</organism>
<dbReference type="EMBL" id="GBXM01075541">
    <property type="protein sequence ID" value="JAH33036.1"/>
    <property type="molecule type" value="Transcribed_RNA"/>
</dbReference>
<reference evidence="1" key="2">
    <citation type="journal article" date="2015" name="Fish Shellfish Immunol.">
        <title>Early steps in the European eel (Anguilla anguilla)-Vibrio vulnificus interaction in the gills: Role of the RtxA13 toxin.</title>
        <authorList>
            <person name="Callol A."/>
            <person name="Pajuelo D."/>
            <person name="Ebbesson L."/>
            <person name="Teles M."/>
            <person name="MacKenzie S."/>
            <person name="Amaro C."/>
        </authorList>
    </citation>
    <scope>NUCLEOTIDE SEQUENCE</scope>
</reference>
<protein>
    <submittedName>
        <fullName evidence="1">Uncharacterized protein</fullName>
    </submittedName>
</protein>
<sequence length="43" mass="4318">MSYPNPSRPVSRGDFSFLKLGDGAAAFGMSGTEAPGGAPESLS</sequence>
<dbReference type="AlphaFoldDB" id="A0A0E9RV39"/>
<accession>A0A0E9RV39</accession>
<proteinExistence type="predicted"/>